<reference evidence="4" key="1">
    <citation type="submission" date="2020-11" db="EMBL/GenBank/DDBJ databases">
        <authorList>
            <person name="Tran Van P."/>
        </authorList>
    </citation>
    <scope>NUCLEOTIDE SEQUENCE</scope>
</reference>
<proteinExistence type="inferred from homology"/>
<evidence type="ECO:0000256" key="1">
    <source>
        <dbReference type="ARBA" id="ARBA00010662"/>
    </source>
</evidence>
<dbReference type="GO" id="GO:0005975">
    <property type="term" value="P:carbohydrate metabolic process"/>
    <property type="evidence" value="ECO:0007669"/>
    <property type="project" value="UniProtKB-UniRule"/>
</dbReference>
<dbReference type="UniPathway" id="UPA00115">
    <property type="reaction ID" value="UER00409"/>
</dbReference>
<dbReference type="PANTHER" id="PTHR11054:SF0">
    <property type="entry name" value="6-PHOSPHOGLUCONOLACTONASE"/>
    <property type="match status" value="1"/>
</dbReference>
<dbReference type="CDD" id="cd01400">
    <property type="entry name" value="6PGL"/>
    <property type="match status" value="1"/>
</dbReference>
<name>A0A7R8X6Z4_9CRUS</name>
<dbReference type="Proteomes" id="UP000677054">
    <property type="component" value="Unassembled WGS sequence"/>
</dbReference>
<dbReference type="AlphaFoldDB" id="A0A7R8X6Z4"/>
<dbReference type="SUPFAM" id="SSF100950">
    <property type="entry name" value="NagB/RpiA/CoA transferase-like"/>
    <property type="match status" value="1"/>
</dbReference>
<dbReference type="NCBIfam" id="TIGR01198">
    <property type="entry name" value="pgl"/>
    <property type="match status" value="1"/>
</dbReference>
<protein>
    <recommendedName>
        <fullName evidence="2">6-phosphogluconolactonase</fullName>
        <shortName evidence="2">6PGL</shortName>
        <ecNumber evidence="2">3.1.1.31</ecNumber>
    </recommendedName>
</protein>
<keyword evidence="5" id="KW-1185">Reference proteome</keyword>
<dbReference type="InterPro" id="IPR039104">
    <property type="entry name" value="6PGL"/>
</dbReference>
<organism evidence="4">
    <name type="scientific">Darwinula stevensoni</name>
    <dbReference type="NCBI Taxonomy" id="69355"/>
    <lineage>
        <taxon>Eukaryota</taxon>
        <taxon>Metazoa</taxon>
        <taxon>Ecdysozoa</taxon>
        <taxon>Arthropoda</taxon>
        <taxon>Crustacea</taxon>
        <taxon>Oligostraca</taxon>
        <taxon>Ostracoda</taxon>
        <taxon>Podocopa</taxon>
        <taxon>Podocopida</taxon>
        <taxon>Darwinulocopina</taxon>
        <taxon>Darwinuloidea</taxon>
        <taxon>Darwinulidae</taxon>
        <taxon>Darwinula</taxon>
    </lineage>
</organism>
<evidence type="ECO:0000259" key="3">
    <source>
        <dbReference type="Pfam" id="PF01182"/>
    </source>
</evidence>
<evidence type="ECO:0000313" key="5">
    <source>
        <dbReference type="Proteomes" id="UP000677054"/>
    </source>
</evidence>
<dbReference type="EC" id="3.1.1.31" evidence="2"/>
<comment type="similarity">
    <text evidence="1 2">Belongs to the glucosamine/galactosamine-6-phosphate isomerase family. 6-phosphogluconolactonase subfamily.</text>
</comment>
<dbReference type="PANTHER" id="PTHR11054">
    <property type="entry name" value="6-PHOSPHOGLUCONOLACTONASE"/>
    <property type="match status" value="1"/>
</dbReference>
<dbReference type="GO" id="GO:0006098">
    <property type="term" value="P:pentose-phosphate shunt"/>
    <property type="evidence" value="ECO:0007669"/>
    <property type="project" value="UniProtKB-UniPathway"/>
</dbReference>
<comment type="pathway">
    <text evidence="2">Carbohydrate degradation; pentose phosphate pathway; D-ribulose 5-phosphate from D-glucose 6-phosphate (oxidative stage): step 2/3.</text>
</comment>
<dbReference type="Gene3D" id="3.40.50.1360">
    <property type="match status" value="1"/>
</dbReference>
<accession>A0A7R8X6Z4</accession>
<sequence length="250" mass="27564">MSAKNRQVCIFADEVEVINYLASTIQQSANEVLQEPAVCFFIGGSAAKLVCEAVTKIQSDWSRWRVAFCDERLVPSTHEESTYAAYAKYLQNSNPTLLNNFIKVDTSLPVDEAARDYEQKLHSLMSSEKGCSDLKWPHFDILVLGVGEDGHTASLFPSHPLLDEASKWVAPISDSPKPPPSRVTLTLPAIWAAGKCIFPVIGGGKADILKRILCPGDGGENLPVHRVMQSSKNTLWILDSKSAEKLEEFF</sequence>
<dbReference type="InterPro" id="IPR005900">
    <property type="entry name" value="6-phosphogluconolactonase_DevB"/>
</dbReference>
<evidence type="ECO:0000256" key="2">
    <source>
        <dbReference type="RuleBase" id="RU365095"/>
    </source>
</evidence>
<dbReference type="EMBL" id="CAJPEV010000172">
    <property type="protein sequence ID" value="CAG0881787.1"/>
    <property type="molecule type" value="Genomic_DNA"/>
</dbReference>
<dbReference type="EMBL" id="LR899689">
    <property type="protein sequence ID" value="CAD7241748.1"/>
    <property type="molecule type" value="Genomic_DNA"/>
</dbReference>
<dbReference type="Pfam" id="PF01182">
    <property type="entry name" value="Glucosamine_iso"/>
    <property type="match status" value="1"/>
</dbReference>
<dbReference type="InterPro" id="IPR037171">
    <property type="entry name" value="NagB/RpiA_transferase-like"/>
</dbReference>
<comment type="function">
    <text evidence="2">Hydrolysis of 6-phosphogluconolactone to 6-phosphogluconate.</text>
</comment>
<keyword evidence="2" id="KW-0378">Hydrolase</keyword>
<dbReference type="GO" id="GO:0017057">
    <property type="term" value="F:6-phosphogluconolactonase activity"/>
    <property type="evidence" value="ECO:0007669"/>
    <property type="project" value="UniProtKB-UniRule"/>
</dbReference>
<dbReference type="InterPro" id="IPR006148">
    <property type="entry name" value="Glc/Gal-6P_isomerase"/>
</dbReference>
<gene>
    <name evidence="4" type="ORF">DSTB1V02_LOCUS1728</name>
</gene>
<dbReference type="OrthoDB" id="432544at2759"/>
<feature type="domain" description="Glucosamine/galactosamine-6-phosphate isomerase" evidence="3">
    <location>
        <begin position="13"/>
        <end position="236"/>
    </location>
</feature>
<comment type="catalytic activity">
    <reaction evidence="2">
        <text>6-phospho-D-glucono-1,5-lactone + H2O = 6-phospho-D-gluconate + H(+)</text>
        <dbReference type="Rhea" id="RHEA:12556"/>
        <dbReference type="ChEBI" id="CHEBI:15377"/>
        <dbReference type="ChEBI" id="CHEBI:15378"/>
        <dbReference type="ChEBI" id="CHEBI:57955"/>
        <dbReference type="ChEBI" id="CHEBI:58759"/>
        <dbReference type="EC" id="3.1.1.31"/>
    </reaction>
</comment>
<evidence type="ECO:0000313" key="4">
    <source>
        <dbReference type="EMBL" id="CAD7241748.1"/>
    </source>
</evidence>